<dbReference type="AlphaFoldDB" id="A0A238D2R4"/>
<evidence type="ECO:0000313" key="3">
    <source>
        <dbReference type="Proteomes" id="UP000214566"/>
    </source>
</evidence>
<dbReference type="InterPro" id="IPR014710">
    <property type="entry name" value="RmlC-like_jellyroll"/>
</dbReference>
<evidence type="ECO:0000259" key="1">
    <source>
        <dbReference type="Pfam" id="PF07883"/>
    </source>
</evidence>
<dbReference type="Gene3D" id="2.60.120.10">
    <property type="entry name" value="Jelly Rolls"/>
    <property type="match status" value="1"/>
</dbReference>
<feature type="domain" description="Cupin type-2" evidence="1">
    <location>
        <begin position="38"/>
        <end position="106"/>
    </location>
</feature>
<dbReference type="InterPro" id="IPR013096">
    <property type="entry name" value="Cupin_2"/>
</dbReference>
<accession>A0A238D2R4</accession>
<name>A0A238D2R4_THIDL</name>
<gene>
    <name evidence="2" type="ORF">THIARS_60248</name>
</gene>
<dbReference type="Pfam" id="PF07883">
    <property type="entry name" value="Cupin_2"/>
    <property type="match status" value="1"/>
</dbReference>
<dbReference type="OrthoDB" id="9793521at2"/>
<organism evidence="2 3">
    <name type="scientific">Thiomonas delicata</name>
    <name type="common">Thiomonas cuprina</name>
    <dbReference type="NCBI Taxonomy" id="364030"/>
    <lineage>
        <taxon>Bacteria</taxon>
        <taxon>Pseudomonadati</taxon>
        <taxon>Pseudomonadota</taxon>
        <taxon>Betaproteobacteria</taxon>
        <taxon>Burkholderiales</taxon>
        <taxon>Thiomonas</taxon>
    </lineage>
</organism>
<dbReference type="PANTHER" id="PTHR38599:SF1">
    <property type="entry name" value="CUPIN DOMAIN PROTEIN (AFU_ORTHOLOGUE AFUA_3G13620)"/>
    <property type="match status" value="1"/>
</dbReference>
<protein>
    <submittedName>
        <fullName evidence="2">Cupin 2 conserved barrel domain protein</fullName>
    </submittedName>
</protein>
<keyword evidence="3" id="KW-1185">Reference proteome</keyword>
<dbReference type="RefSeq" id="WP_094159809.1">
    <property type="nucleotide sequence ID" value="NZ_LT592170.1"/>
</dbReference>
<dbReference type="InterPro" id="IPR011051">
    <property type="entry name" value="RmlC_Cupin_sf"/>
</dbReference>
<proteinExistence type="predicted"/>
<reference evidence="2 3" key="1">
    <citation type="submission" date="2016-06" db="EMBL/GenBank/DDBJ databases">
        <authorList>
            <person name="Kjaerup R.B."/>
            <person name="Dalgaard T.S."/>
            <person name="Juul-Madsen H.R."/>
        </authorList>
    </citation>
    <scope>NUCLEOTIDE SEQUENCE [LARGE SCALE GENOMIC DNA]</scope>
    <source>
        <strain evidence="2 3">DSM 16361</strain>
    </source>
</reference>
<dbReference type="EMBL" id="FLMQ01000055">
    <property type="protein sequence ID" value="SBP87535.1"/>
    <property type="molecule type" value="Genomic_DNA"/>
</dbReference>
<evidence type="ECO:0000313" key="2">
    <source>
        <dbReference type="EMBL" id="SBP87535.1"/>
    </source>
</evidence>
<dbReference type="Proteomes" id="UP000214566">
    <property type="component" value="Unassembled WGS sequence"/>
</dbReference>
<dbReference type="SUPFAM" id="SSF51182">
    <property type="entry name" value="RmlC-like cupins"/>
    <property type="match status" value="1"/>
</dbReference>
<sequence length="124" mass="13605">MAYTQPAFAQEKRGVIPHAPLLRTAVPDTANQEVAVYHVEYEPGGTNPRHLHPAAITFHILSGTGIWQEEGKPPVTLRAGDSLLVPAGTTHAHWNPSATEKLRFLEFIVAEKDKGRSIPKPLKD</sequence>
<dbReference type="PANTHER" id="PTHR38599">
    <property type="entry name" value="CUPIN DOMAIN PROTEIN (AFU_ORTHOLOGUE AFUA_3G13620)"/>
    <property type="match status" value="1"/>
</dbReference>